<dbReference type="AlphaFoldDB" id="A0A9D1FUJ4"/>
<accession>A0A9D1FUJ4</accession>
<evidence type="ECO:0000313" key="3">
    <source>
        <dbReference type="Proteomes" id="UP000824139"/>
    </source>
</evidence>
<comment type="caution">
    <text evidence="2">The sequence shown here is derived from an EMBL/GenBank/DDBJ whole genome shotgun (WGS) entry which is preliminary data.</text>
</comment>
<protein>
    <submittedName>
        <fullName evidence="2">Uncharacterized protein</fullName>
    </submittedName>
</protein>
<gene>
    <name evidence="2" type="ORF">IAD41_01995</name>
</gene>
<sequence>MNQNDILNQVSSAAVSQQPVAAQYNAGIPSGTAMFETGVSAPIPAATDYADAVRKTALKDLAIIDNFMKSGIINPVQGQHLMNYVLNKAREVIVQQQQAGSFIPGQAAAVSGIDEFTRENPDFFKQNQRNQVLEYLRNSNAGVDKDEILRISQMIEALEQGAVQGYLQKQAHAKSLNDENEAAKQRLRANAQNPNAAENNARIFTREQIGKMSGAEFAKNERAIMEQLRKGLIR</sequence>
<proteinExistence type="predicted"/>
<keyword evidence="1" id="KW-0175">Coiled coil</keyword>
<dbReference type="EMBL" id="DVJO01000044">
    <property type="protein sequence ID" value="HIS82364.1"/>
    <property type="molecule type" value="Genomic_DNA"/>
</dbReference>
<evidence type="ECO:0000313" key="2">
    <source>
        <dbReference type="EMBL" id="HIS82364.1"/>
    </source>
</evidence>
<name>A0A9D1FUJ4_9BACT</name>
<feature type="coiled-coil region" evidence="1">
    <location>
        <begin position="166"/>
        <end position="193"/>
    </location>
</feature>
<organism evidence="2 3">
    <name type="scientific">Candidatus Scatenecus faecavium</name>
    <dbReference type="NCBI Taxonomy" id="2840915"/>
    <lineage>
        <taxon>Bacteria</taxon>
        <taxon>Candidatus Scatenecus</taxon>
    </lineage>
</organism>
<evidence type="ECO:0000256" key="1">
    <source>
        <dbReference type="SAM" id="Coils"/>
    </source>
</evidence>
<reference evidence="2" key="1">
    <citation type="submission" date="2020-10" db="EMBL/GenBank/DDBJ databases">
        <authorList>
            <person name="Gilroy R."/>
        </authorList>
    </citation>
    <scope>NUCLEOTIDE SEQUENCE</scope>
    <source>
        <strain evidence="2">CHK152-2994</strain>
    </source>
</reference>
<reference evidence="2" key="2">
    <citation type="journal article" date="2021" name="PeerJ">
        <title>Extensive microbial diversity within the chicken gut microbiome revealed by metagenomics and culture.</title>
        <authorList>
            <person name="Gilroy R."/>
            <person name="Ravi A."/>
            <person name="Getino M."/>
            <person name="Pursley I."/>
            <person name="Horton D.L."/>
            <person name="Alikhan N.F."/>
            <person name="Baker D."/>
            <person name="Gharbi K."/>
            <person name="Hall N."/>
            <person name="Watson M."/>
            <person name="Adriaenssens E.M."/>
            <person name="Foster-Nyarko E."/>
            <person name="Jarju S."/>
            <person name="Secka A."/>
            <person name="Antonio M."/>
            <person name="Oren A."/>
            <person name="Chaudhuri R.R."/>
            <person name="La Ragione R."/>
            <person name="Hildebrand F."/>
            <person name="Pallen M.J."/>
        </authorList>
    </citation>
    <scope>NUCLEOTIDE SEQUENCE</scope>
    <source>
        <strain evidence="2">CHK152-2994</strain>
    </source>
</reference>
<dbReference type="Proteomes" id="UP000824139">
    <property type="component" value="Unassembled WGS sequence"/>
</dbReference>